<dbReference type="EMBL" id="AL049796">
    <property type="status" value="NOT_ANNOTATED_CDS"/>
    <property type="molecule type" value="Genomic_DNA"/>
</dbReference>
<dbReference type="OrthoDB" id="427886at2759"/>
<dbReference type="AlphaFoldDB" id="E9PRB3"/>
<feature type="compositionally biased region" description="Polar residues" evidence="1">
    <location>
        <begin position="42"/>
        <end position="62"/>
    </location>
</feature>
<dbReference type="Bgee" id="ENSG00000067334">
    <property type="expression patterns" value="Expressed in calcaneal tendon and 201 other cell types or tissues"/>
</dbReference>
<evidence type="ECO:0007829" key="11">
    <source>
        <dbReference type="PubMed" id="20068231"/>
    </source>
</evidence>
<evidence type="ECO:0007829" key="5">
    <source>
        <dbReference type="ProteomicsDB" id="E9PRB3"/>
    </source>
</evidence>
<dbReference type="HOGENOM" id="CLU_1647579_0_0_1"/>
<reference evidence="11" key="9">
    <citation type="journal article" date="2010" name="Sci. Signal.">
        <title>Quantitative phosphoproteomics reveals widespread full phosphorylation site occupancy during mitosis.</title>
        <authorList>
            <person name="Olsen J.V."/>
            <person name="Vermeulen M."/>
            <person name="Santamaria A."/>
            <person name="Kumar C."/>
            <person name="Miller M.L."/>
            <person name="Jensen L.J."/>
            <person name="Gnad F."/>
            <person name="Cox J."/>
            <person name="Jensen T.S."/>
            <person name="Nigg E.A."/>
            <person name="Brunak S."/>
            <person name="Mann M."/>
        </authorList>
    </citation>
    <scope>IDENTIFICATION BY MASS SPECTROMETRY [LARGE SCALE ANALYSIS]</scope>
</reference>
<dbReference type="Ensembl" id="ENST00000528680.1">
    <property type="protein sequence ID" value="ENSP00000434261.1"/>
    <property type="gene ID" value="ENSG00000067334.14"/>
</dbReference>
<evidence type="ECO:0007829" key="13">
    <source>
        <dbReference type="PubMed" id="23186163"/>
    </source>
</evidence>
<evidence type="ECO:0000256" key="1">
    <source>
        <dbReference type="SAM" id="MobiDB-lite"/>
    </source>
</evidence>
<evidence type="ECO:0007829" key="10">
    <source>
        <dbReference type="PubMed" id="19690332"/>
    </source>
</evidence>
<dbReference type="GeneTree" id="ENSGT00510000048142"/>
<evidence type="ECO:0007829" key="7">
    <source>
        <dbReference type="PubMed" id="18220336"/>
    </source>
</evidence>
<keyword evidence="3" id="KW-1185">Reference proteome</keyword>
<reference evidence="9" key="7">
    <citation type="journal article" date="2009" name="Anal. Chem.">
        <title>Lys-N and trypsin cover complementary parts of the phosphoproteome in a refined SCX-based approach.</title>
        <authorList>
            <person name="Gauci S."/>
            <person name="Helbig A.O."/>
            <person name="Slijper M."/>
            <person name="Krijgsveld J."/>
            <person name="Heck A.J."/>
            <person name="Mohammed S."/>
        </authorList>
    </citation>
    <scope>IDENTIFICATION BY MASS SPECTROMETRY [LARGE SCALE ANALYSIS]</scope>
</reference>
<evidence type="ECO:0007829" key="12">
    <source>
        <dbReference type="PubMed" id="21406692"/>
    </source>
</evidence>
<reference evidence="13" key="11">
    <citation type="journal article" date="2013" name="J. Proteome Res.">
        <title>Toward a comprehensive characterization of a human cancer cell phosphoproteome.</title>
        <authorList>
            <person name="Zhou H."/>
            <person name="Di Palma S."/>
            <person name="Preisinger C."/>
            <person name="Peng M."/>
            <person name="Polat A.N."/>
            <person name="Heck A.J."/>
            <person name="Mohammed S."/>
        </authorList>
    </citation>
    <scope>IDENTIFICATION BY MASS SPECTROMETRY [LARGE SCALE ANALYSIS]</scope>
</reference>
<reference evidence="7" key="5">
    <citation type="journal article" date="2008" name="J. Proteome Res.">
        <title>Combining protein-based IMAC, peptide-based IMAC, and MudPIT for efficient phosphoproteomic analysis.</title>
        <authorList>
            <person name="Cantin G.T."/>
            <person name="Yi W."/>
            <person name="Lu B."/>
            <person name="Park S.K."/>
            <person name="Xu T."/>
            <person name="Lee J.D."/>
            <person name="Yates J.R."/>
        </authorList>
    </citation>
    <scope>IDENTIFICATION BY MASS SPECTROMETRY [LARGE SCALE ANALYSIS]</scope>
</reference>
<dbReference type="UCSC" id="uc057iky.1">
    <property type="organism name" value="human"/>
</dbReference>
<evidence type="ECO:0000313" key="2">
    <source>
        <dbReference type="Ensembl" id="ENSP00000434261.1"/>
    </source>
</evidence>
<evidence type="ECO:0007829" key="9">
    <source>
        <dbReference type="PubMed" id="19413330"/>
    </source>
</evidence>
<sequence length="161" mass="17215">MVVTRSARAKASIQAASAESSGQKCVFSGLQSFAANGIQAHPESSTGSDARTTAESQTTGKQSLIPRTPKARKRKSRTTGSLPKGTEPSTDGETSEAESNYSVSEHHDTILRVTRRRQILIACSPVSSVRKKPKVTPTKESYTEEIVSEAESHVSGISRIV</sequence>
<reference evidence="2 3" key="4">
    <citation type="journal article" date="2006" name="Nature">
        <title>The DNA sequence and biological annotation of human chromosome 1.</title>
        <authorList>
            <person name="Gregory S.G."/>
            <person name="Barlow K.F."/>
            <person name="McLay K.E."/>
            <person name="Kaul R."/>
            <person name="Swarbreck D."/>
            <person name="Dunham A."/>
            <person name="Scott C.E."/>
            <person name="Howe K.L."/>
            <person name="Woodfine K."/>
            <person name="Spencer C.C."/>
            <person name="Jones M.C."/>
            <person name="Gillson C."/>
            <person name="Searle S."/>
            <person name="Zhou Y."/>
            <person name="Kokocinski F."/>
            <person name="McDonald L."/>
            <person name="Evans R."/>
            <person name="Phillips K."/>
            <person name="Atkinson A."/>
            <person name="Cooper R."/>
            <person name="Jones C."/>
            <person name="Hall R.E."/>
            <person name="Andrews T.D."/>
            <person name="Lloyd C."/>
            <person name="Ainscough R."/>
            <person name="Almeida J.P."/>
            <person name="Ambrose K.D."/>
            <person name="Anderson F."/>
            <person name="Andrew R.W."/>
            <person name="Ashwell R.I."/>
            <person name="Aubin K."/>
            <person name="Babbage A.K."/>
            <person name="Bagguley C.L."/>
            <person name="Bailey J."/>
            <person name="Beasley H."/>
            <person name="Bethel G."/>
            <person name="Bird C.P."/>
            <person name="Bray-Allen S."/>
            <person name="Brown J.Y."/>
            <person name="Brown A.J."/>
            <person name="Buckley D."/>
            <person name="Burton J."/>
            <person name="Bye J."/>
            <person name="Carder C."/>
            <person name="Chapman J.C."/>
            <person name="Clark S.Y."/>
            <person name="Clarke G."/>
            <person name="Clee C."/>
            <person name="Cobley V."/>
            <person name="Collier R.E."/>
            <person name="Corby N."/>
            <person name="Coville G.J."/>
            <person name="Davies J."/>
            <person name="Deadman R."/>
            <person name="Dunn M."/>
            <person name="Earthrowl M."/>
            <person name="Ellington A.G."/>
            <person name="Errington H."/>
            <person name="Frankish A."/>
            <person name="Frankland J."/>
            <person name="French L."/>
            <person name="Garner P."/>
            <person name="Garnett J."/>
            <person name="Gay L."/>
            <person name="Ghori M.R."/>
            <person name="Gibson R."/>
            <person name="Gilby L.M."/>
            <person name="Gillett W."/>
            <person name="Glithero R.J."/>
            <person name="Grafham D.V."/>
            <person name="Griffiths C."/>
            <person name="Griffiths-Jones S."/>
            <person name="Grocock R."/>
            <person name="Hammond S."/>
            <person name="Harrison E.S."/>
            <person name="Hart E."/>
            <person name="Haugen E."/>
            <person name="Heath P.D."/>
            <person name="Holmes S."/>
            <person name="Holt K."/>
            <person name="Howden P.J."/>
            <person name="Hunt A.R."/>
            <person name="Hunt S.E."/>
            <person name="Hunter G."/>
            <person name="Isherwood J."/>
            <person name="James R."/>
            <person name="Johnson C."/>
            <person name="Johnson D."/>
            <person name="Joy A."/>
            <person name="Kay M."/>
            <person name="Kershaw J.K."/>
            <person name="Kibukawa M."/>
            <person name="Kimberley A.M."/>
            <person name="King A."/>
            <person name="Knights A.J."/>
            <person name="Lad H."/>
            <person name="Laird G."/>
            <person name="Lawlor S."/>
            <person name="Leongamornlert D.A."/>
            <person name="Lloyd D.M."/>
            <person name="Loveland J."/>
            <person name="Lovell J."/>
            <person name="Lush M.J."/>
            <person name="Lyne R."/>
            <person name="Martin S."/>
            <person name="Mashreghi-Mohammadi M."/>
            <person name="Matthews L."/>
            <person name="Matthews N.S."/>
            <person name="McLaren S."/>
            <person name="Milne S."/>
            <person name="Mistry S."/>
            <person name="Moore M.J."/>
            <person name="Nickerson T."/>
            <person name="O'Dell C.N."/>
            <person name="Oliver K."/>
            <person name="Palmeiri A."/>
            <person name="Palmer S.A."/>
            <person name="Parker A."/>
            <person name="Patel D."/>
            <person name="Pearce A.V."/>
            <person name="Peck A.I."/>
            <person name="Pelan S."/>
            <person name="Phelps K."/>
            <person name="Phillimore B.J."/>
            <person name="Plumb R."/>
            <person name="Rajan J."/>
            <person name="Raymond C."/>
            <person name="Rouse G."/>
            <person name="Saenphimmachak C."/>
            <person name="Sehra H.K."/>
            <person name="Sheridan E."/>
            <person name="Shownkeen R."/>
            <person name="Sims S."/>
            <person name="Skuce C.D."/>
            <person name="Smith M."/>
            <person name="Steward C."/>
            <person name="Subramanian S."/>
            <person name="Sycamore N."/>
            <person name="Tracey A."/>
            <person name="Tromans A."/>
            <person name="Van Helmond Z."/>
            <person name="Wall M."/>
            <person name="Wallis J.M."/>
            <person name="White S."/>
            <person name="Whitehead S.L."/>
            <person name="Wilkinson J.E."/>
            <person name="Willey D.L."/>
            <person name="Williams H."/>
            <person name="Wilming L."/>
            <person name="Wray P.W."/>
            <person name="Wu Z."/>
            <person name="Coulson A."/>
            <person name="Vaudin M."/>
            <person name="Sulston J.E."/>
            <person name="Durbin R."/>
            <person name="Hubbard T."/>
            <person name="Wooster R."/>
            <person name="Dunham I."/>
            <person name="Carter N.P."/>
            <person name="McVean G."/>
            <person name="Ross M.T."/>
            <person name="Harrow J."/>
            <person name="Olson M.V."/>
            <person name="Beck S."/>
            <person name="Rogers J."/>
            <person name="Bentley D.R."/>
            <person name="Banerjee R."/>
            <person name="Bryant S.P."/>
            <person name="Burford D.C."/>
            <person name="Burrill W.D."/>
            <person name="Clegg S.M."/>
            <person name="Dhami P."/>
            <person name="Dovey O."/>
            <person name="Faulkner L.M."/>
            <person name="Gribble S.M."/>
            <person name="Langford C.F."/>
            <person name="Pandian R.D."/>
            <person name="Porter K.M."/>
            <person name="Prigmore E."/>
        </authorList>
    </citation>
    <scope>NUCLEOTIDE SEQUENCE [LARGE SCALE GENOMIC DNA]</scope>
</reference>
<dbReference type="HGNC" id="HGNC:24013">
    <property type="gene designation" value="DNTTIP2"/>
</dbReference>
<feature type="compositionally biased region" description="Polar residues" evidence="1">
    <location>
        <begin position="87"/>
        <end position="103"/>
    </location>
</feature>
<protein>
    <submittedName>
        <fullName evidence="2">Deoxynucleotidyltransferase terminal interacting protein 2</fullName>
    </submittedName>
</protein>
<evidence type="ECO:0007829" key="4">
    <source>
        <dbReference type="PeptideAtlas" id="E9PRB3"/>
    </source>
</evidence>
<dbReference type="PANTHER" id="PTHR21686:SF12">
    <property type="entry name" value="DEOXYNUCLEOTIDYLTRANSFERASE TERMINAL-INTERACTING PROTEIN 2"/>
    <property type="match status" value="1"/>
</dbReference>
<dbReference type="OpenTargets" id="ENSG00000067334"/>
<reference evidence="10" key="8">
    <citation type="journal article" date="2009" name="Sci. Signal.">
        <title>Quantitative phosphoproteomic analysis of T cell receptor signaling reveals system-wide modulation of protein-protein interactions.</title>
        <authorList>
            <person name="Mayya V."/>
            <person name="Lundgren D.H."/>
            <person name="Hwang S.I."/>
            <person name="Rezaul K."/>
            <person name="Wu L."/>
            <person name="Eng J.K."/>
            <person name="Rodionov V."/>
            <person name="Han D.K."/>
        </authorList>
    </citation>
    <scope>IDENTIFICATION BY MASS SPECTROMETRY [LARGE SCALE ANALYSIS]</scope>
</reference>
<evidence type="ECO:0007829" key="8">
    <source>
        <dbReference type="PubMed" id="18669648"/>
    </source>
</evidence>
<name>E9PRB3_HUMAN</name>
<reference evidence="12" key="10">
    <citation type="journal article" date="2011" name="Sci. Signal.">
        <title>System-wide temporal characterization of the proteome and phosphoproteome of human embryonic stem cell differentiation.</title>
        <authorList>
            <person name="Rigbolt K.T."/>
            <person name="Prokhorova T.A."/>
            <person name="Akimov V."/>
            <person name="Henningsen J."/>
            <person name="Johansen P.T."/>
            <person name="Kratchmarova I."/>
            <person name="Kassem M."/>
            <person name="Mann M."/>
            <person name="Olsen J.V."/>
            <person name="Blagoev B."/>
        </authorList>
    </citation>
    <scope>IDENTIFICATION BY MASS SPECTROMETRY [LARGE SCALE ANALYSIS]</scope>
</reference>
<evidence type="ECO:0000313" key="3">
    <source>
        <dbReference type="Proteomes" id="UP000005640"/>
    </source>
</evidence>
<feature type="region of interest" description="Disordered" evidence="1">
    <location>
        <begin position="38"/>
        <end position="109"/>
    </location>
</feature>
<dbReference type="PANTHER" id="PTHR21686">
    <property type="entry name" value="DEOXYNUCLEOTIDYLTRANSFERASE TERMINAL-INTERACTING PROTEIN 2"/>
    <property type="match status" value="1"/>
</dbReference>
<keyword evidence="4 5" id="KW-1267">Proteomics identification</keyword>
<gene>
    <name evidence="2" type="primary">DNTTIP2</name>
</gene>
<feature type="non-terminal residue" evidence="2">
    <location>
        <position position="161"/>
    </location>
</feature>
<feature type="compositionally biased region" description="Low complexity" evidence="1">
    <location>
        <begin position="9"/>
        <end position="21"/>
    </location>
</feature>
<dbReference type="ExpressionAtlas" id="E9PRB3">
    <property type="expression patterns" value="baseline and differential"/>
</dbReference>
<reference evidence="2 3" key="2">
    <citation type="journal article" date="2004" name="Nature">
        <title>Finishing the euchromatic sequence of the human genome.</title>
        <authorList>
            <consortium name="International Human Genome Sequencing Consortium"/>
        </authorList>
    </citation>
    <scope>NUCLEOTIDE SEQUENCE [LARGE SCALE GENOMIC DNA]</scope>
</reference>
<dbReference type="VEuPathDB" id="HostDB:ENSG00000067334"/>
<reference evidence="2" key="13">
    <citation type="submission" date="2025-09" db="UniProtKB">
        <authorList>
            <consortium name="Ensembl"/>
        </authorList>
    </citation>
    <scope>IDENTIFICATION</scope>
</reference>
<reference evidence="6" key="3">
    <citation type="journal article" date="2006" name="Cell">
        <title>Global, in vivo, and site-specific phosphorylation dynamics in signaling networks.</title>
        <authorList>
            <person name="Olsen J.V."/>
            <person name="Blagoev B."/>
            <person name="Gnad F."/>
            <person name="Macek B."/>
            <person name="Kumar C."/>
            <person name="Mortensen P."/>
            <person name="Mann M."/>
        </authorList>
    </citation>
    <scope>IDENTIFICATION BY MASS SPECTROMETRY [LARGE SCALE ANALYSIS]</scope>
</reference>
<evidence type="ECO:0007829" key="6">
    <source>
        <dbReference type="PubMed" id="17081983"/>
    </source>
</evidence>
<organism evidence="2 3">
    <name type="scientific">Homo sapiens</name>
    <name type="common">Human</name>
    <dbReference type="NCBI Taxonomy" id="9606"/>
    <lineage>
        <taxon>Eukaryota</taxon>
        <taxon>Metazoa</taxon>
        <taxon>Chordata</taxon>
        <taxon>Craniata</taxon>
        <taxon>Vertebrata</taxon>
        <taxon>Euteleostomi</taxon>
        <taxon>Mammalia</taxon>
        <taxon>Eutheria</taxon>
        <taxon>Euarchontoglires</taxon>
        <taxon>Primates</taxon>
        <taxon>Haplorrhini</taxon>
        <taxon>Catarrhini</taxon>
        <taxon>Hominidae</taxon>
        <taxon>Homo</taxon>
    </lineage>
</organism>
<dbReference type="ChiTaRS" id="DNTTIP2">
    <property type="organism name" value="human"/>
</dbReference>
<reference evidence="2 3" key="1">
    <citation type="journal article" date="2001" name="Nature">
        <title>Initial sequencing and analysis of the human genome.</title>
        <authorList>
            <consortium name="International Human Genome Sequencing Consortium"/>
            <person name="Lander E.S."/>
            <person name="Linton L.M."/>
            <person name="Birren B."/>
            <person name="Nusbaum C."/>
            <person name="Zody M.C."/>
            <person name="Baldwin J."/>
            <person name="Devon K."/>
            <person name="Dewar K."/>
            <person name="Doyle M."/>
            <person name="FitzHugh W."/>
            <person name="Funke R."/>
            <person name="Gage D."/>
            <person name="Harris K."/>
            <person name="Heaford A."/>
            <person name="Howland J."/>
            <person name="Kann L."/>
            <person name="Lehoczky J."/>
            <person name="LeVine R."/>
            <person name="McEwan P."/>
            <person name="McKernan K."/>
            <person name="Meldrim J."/>
            <person name="Mesirov J.P."/>
            <person name="Miranda C."/>
            <person name="Morris W."/>
            <person name="Naylor J."/>
            <person name="Raymond C."/>
            <person name="Rosetti M."/>
            <person name="Santos R."/>
            <person name="Sheridan A."/>
            <person name="Sougnez C."/>
            <person name="Stange-Thomann N."/>
            <person name="Stojanovic N."/>
            <person name="Subramanian A."/>
            <person name="Wyman D."/>
            <person name="Rogers J."/>
            <person name="Sulston J."/>
            <person name="Ainscough R."/>
            <person name="Beck S."/>
            <person name="Bentley D."/>
            <person name="Burton J."/>
            <person name="Clee C."/>
            <person name="Carter N."/>
            <person name="Coulson A."/>
            <person name="Deadman R."/>
            <person name="Deloukas P."/>
            <person name="Dunham A."/>
            <person name="Dunham I."/>
            <person name="Durbin R."/>
            <person name="French L."/>
            <person name="Grafham D."/>
            <person name="Gregory S."/>
            <person name="Hubbard T."/>
            <person name="Humphray S."/>
            <person name="Hunt A."/>
            <person name="Jones M."/>
            <person name="Lloyd C."/>
            <person name="McMurray A."/>
            <person name="Matthews L."/>
            <person name="Mercer S."/>
            <person name="Milne S."/>
            <person name="Mullikin J.C."/>
            <person name="Mungall A."/>
            <person name="Plumb R."/>
            <person name="Ross M."/>
            <person name="Shownkeen R."/>
            <person name="Sims S."/>
            <person name="Waterston R.H."/>
            <person name="Wilson R.K."/>
            <person name="Hillier L.W."/>
            <person name="McPherson J.D."/>
            <person name="Marra M.A."/>
            <person name="Mardis E.R."/>
            <person name="Fulton L.A."/>
            <person name="Chinwalla A.T."/>
            <person name="Pepin K.H."/>
            <person name="Gish W.R."/>
            <person name="Chissoe S.L."/>
            <person name="Wendl M.C."/>
            <person name="Delehaunty K.D."/>
            <person name="Miner T.L."/>
            <person name="Delehaunty A."/>
            <person name="Kramer J.B."/>
            <person name="Cook L.L."/>
            <person name="Fulton R.S."/>
            <person name="Johnson D.L."/>
            <person name="Minx P.J."/>
            <person name="Clifton S.W."/>
            <person name="Hawkins T."/>
            <person name="Branscomb E."/>
            <person name="Predki P."/>
            <person name="Richardson P."/>
            <person name="Wenning S."/>
            <person name="Slezak T."/>
            <person name="Doggett N."/>
            <person name="Cheng J.F."/>
            <person name="Olsen A."/>
            <person name="Lucas S."/>
            <person name="Elkin C."/>
            <person name="Uberbacher E."/>
            <person name="Frazier M."/>
            <person name="Gibbs R.A."/>
            <person name="Muzny D.M."/>
            <person name="Scherer S.E."/>
            <person name="Bouck J.B."/>
            <person name="Sodergren E.J."/>
            <person name="Worley K.C."/>
            <person name="Rives C.M."/>
            <person name="Gorrell J.H."/>
            <person name="Metzker M.L."/>
            <person name="Naylor S.L."/>
            <person name="Kucherlapati R.S."/>
            <person name="Nelson D.L."/>
            <person name="Weinstock G.M."/>
            <person name="Sakaki Y."/>
            <person name="Fujiyama A."/>
            <person name="Hattori M."/>
            <person name="Yada T."/>
            <person name="Toyoda A."/>
            <person name="Itoh T."/>
            <person name="Kawagoe C."/>
            <person name="Watanabe H."/>
            <person name="Totoki Y."/>
            <person name="Taylor T."/>
            <person name="Weissenbach J."/>
            <person name="Heilig R."/>
            <person name="Saurin W."/>
            <person name="Artiguenave F."/>
            <person name="Brottier P."/>
            <person name="Bruls T."/>
            <person name="Pelletier E."/>
            <person name="Robert C."/>
            <person name="Wincker P."/>
            <person name="Smith D.R."/>
            <person name="Doucette-Stamm L."/>
            <person name="Rubenfield M."/>
            <person name="Weinstock K."/>
            <person name="Lee H.M."/>
            <person name="Dubois J."/>
            <person name="Rosenthal A."/>
            <person name="Platzer M."/>
            <person name="Nyakatura G."/>
            <person name="Taudien S."/>
            <person name="Rump A."/>
            <person name="Yang H."/>
            <person name="Yu J."/>
            <person name="Wang J."/>
            <person name="Huang G."/>
            <person name="Gu J."/>
            <person name="Hood L."/>
            <person name="Rowen L."/>
            <person name="Madan A."/>
            <person name="Qin S."/>
            <person name="Davis R.W."/>
            <person name="Federspiel N.A."/>
            <person name="Abola A.P."/>
            <person name="Proctor M.J."/>
            <person name="Myers R.M."/>
            <person name="Schmutz J."/>
            <person name="Dickson M."/>
            <person name="Grimwood J."/>
            <person name="Cox D.R."/>
            <person name="Olson M.V."/>
            <person name="Kaul R."/>
            <person name="Raymond C."/>
            <person name="Shimizu N."/>
            <person name="Kawasaki K."/>
            <person name="Minoshima S."/>
            <person name="Evans G.A."/>
            <person name="Athanasiou M."/>
            <person name="Schultz R."/>
            <person name="Roe B.A."/>
            <person name="Chen F."/>
            <person name="Pan H."/>
            <person name="Ramser J."/>
            <person name="Lehrach H."/>
            <person name="Reinhardt R."/>
            <person name="McCombie W.R."/>
            <person name="de la Bastide M."/>
            <person name="Dedhia N."/>
            <person name="Blocker H."/>
            <person name="Hornischer K."/>
            <person name="Nordsiek G."/>
            <person name="Agarwala R."/>
            <person name="Aravind L."/>
            <person name="Bailey J.A."/>
            <person name="Bateman A."/>
            <person name="Batzoglou S."/>
            <person name="Birney E."/>
            <person name="Bork P."/>
            <person name="Brown D.G."/>
            <person name="Burge C.B."/>
            <person name="Cerutti L."/>
            <person name="Chen H.C."/>
            <person name="Church D."/>
            <person name="Clamp M."/>
            <person name="Copley R.R."/>
            <person name="Doerks T."/>
            <person name="Eddy S.R."/>
            <person name="Eichler E.E."/>
            <person name="Furey T.S."/>
            <person name="Galagan J."/>
            <person name="Gilbert J.G."/>
            <person name="Harmon C."/>
            <person name="Hayashizaki Y."/>
            <person name="Haussler D."/>
            <person name="Hermjakob H."/>
            <person name="Hokamp K."/>
            <person name="Jang W."/>
            <person name="Johnson L.S."/>
            <person name="Jones T.A."/>
            <person name="Kasif S."/>
            <person name="Kaspryzk A."/>
            <person name="Kennedy S."/>
            <person name="Kent W.J."/>
            <person name="Kitts P."/>
            <person name="Koonin E.V."/>
            <person name="Korf I."/>
            <person name="Kulp D."/>
            <person name="Lancet D."/>
            <person name="Lowe T.M."/>
            <person name="McLysaght A."/>
            <person name="Mikkelsen T."/>
            <person name="Moran J.V."/>
            <person name="Mulder N."/>
            <person name="Pollara V.J."/>
            <person name="Ponting C.P."/>
            <person name="Schuler G."/>
            <person name="Schultz J."/>
            <person name="Slater G."/>
            <person name="Smit A.F."/>
            <person name="Stupka E."/>
            <person name="Szustakowski J."/>
            <person name="Thierry-Mieg D."/>
            <person name="Thierry-Mieg J."/>
            <person name="Wagner L."/>
            <person name="Wallis J."/>
            <person name="Wheeler R."/>
            <person name="Williams A."/>
            <person name="Wolf Y.I."/>
            <person name="Wolfe K.H."/>
            <person name="Yang S.P."/>
            <person name="Yeh R.F."/>
            <person name="Collins F."/>
            <person name="Guyer M.S."/>
            <person name="Peterson J."/>
            <person name="Felsenfeld A."/>
            <person name="Wetterstrand K.A."/>
            <person name="Patrinos A."/>
            <person name="Morgan M.J."/>
            <person name="de Jong P."/>
            <person name="Catanese J.J."/>
            <person name="Osoegawa K."/>
            <person name="Shizuya H."/>
            <person name="Choi S."/>
            <person name="Chen Y.J."/>
        </authorList>
    </citation>
    <scope>NUCLEOTIDE SEQUENCE [LARGE SCALE GENOMIC DNA]</scope>
</reference>
<dbReference type="MassIVE" id="E9PRB3"/>
<proteinExistence type="evidence at protein level"/>
<accession>E9PRB3</accession>
<dbReference type="Proteomes" id="UP000005640">
    <property type="component" value="Chromosome 1"/>
</dbReference>
<reference evidence="2" key="12">
    <citation type="submission" date="2025-08" db="UniProtKB">
        <authorList>
            <consortium name="Ensembl"/>
        </authorList>
    </citation>
    <scope>IDENTIFICATION</scope>
</reference>
<dbReference type="ProteomicsDB" id="23266"/>
<dbReference type="InterPro" id="IPR039883">
    <property type="entry name" value="Fcf2/DNTTIP2"/>
</dbReference>
<reference evidence="8" key="6">
    <citation type="journal article" date="2008" name="Proc. Natl. Acad. Sci. U.S.A.">
        <title>A quantitative atlas of mitotic phosphorylation.</title>
        <authorList>
            <person name="Dephoure N."/>
            <person name="Zhou C."/>
            <person name="Villen J."/>
            <person name="Beausoleil S.A."/>
            <person name="Bakalarski C.E."/>
            <person name="Elledge S.J."/>
            <person name="Gygi S.P."/>
        </authorList>
    </citation>
    <scope>IDENTIFICATION BY MASS SPECTROMETRY [LARGE SCALE ANALYSIS]</scope>
</reference>
<feature type="region of interest" description="Disordered" evidence="1">
    <location>
        <begin position="1"/>
        <end position="23"/>
    </location>
</feature>
<dbReference type="Antibodypedia" id="48013">
    <property type="antibodies" value="22 antibodies from 9 providers"/>
</dbReference>